<accession>A0A840AU43</accession>
<evidence type="ECO:0000256" key="3">
    <source>
        <dbReference type="ARBA" id="ARBA00022475"/>
    </source>
</evidence>
<comment type="caution">
    <text evidence="9">The sequence shown here is derived from an EMBL/GenBank/DDBJ whole genome shotgun (WGS) entry which is preliminary data.</text>
</comment>
<organism evidence="9 10">
    <name type="scientific">Kaistia hirudinis</name>
    <dbReference type="NCBI Taxonomy" id="1293440"/>
    <lineage>
        <taxon>Bacteria</taxon>
        <taxon>Pseudomonadati</taxon>
        <taxon>Pseudomonadota</taxon>
        <taxon>Alphaproteobacteria</taxon>
        <taxon>Hyphomicrobiales</taxon>
        <taxon>Kaistiaceae</taxon>
        <taxon>Kaistia</taxon>
    </lineage>
</organism>
<keyword evidence="3" id="KW-1003">Cell membrane</keyword>
<feature type="signal peptide" evidence="7">
    <location>
        <begin position="1"/>
        <end position="33"/>
    </location>
</feature>
<evidence type="ECO:0000256" key="7">
    <source>
        <dbReference type="SAM" id="SignalP"/>
    </source>
</evidence>
<evidence type="ECO:0000256" key="1">
    <source>
        <dbReference type="ARBA" id="ARBA00004193"/>
    </source>
</evidence>
<comment type="subcellular location">
    <subcellularLocation>
        <location evidence="1">Cell membrane</location>
        <topology evidence="1">Lipid-anchor</topology>
    </subcellularLocation>
</comment>
<evidence type="ECO:0000256" key="6">
    <source>
        <dbReference type="ARBA" id="ARBA00023288"/>
    </source>
</evidence>
<dbReference type="PANTHER" id="PTHR34296:SF2">
    <property type="entry name" value="ABC TRANSPORTER GUANOSINE-BINDING PROTEIN NUPN"/>
    <property type="match status" value="1"/>
</dbReference>
<dbReference type="InterPro" id="IPR006311">
    <property type="entry name" value="TAT_signal"/>
</dbReference>
<dbReference type="Gene3D" id="3.40.50.2300">
    <property type="match status" value="2"/>
</dbReference>
<dbReference type="InterPro" id="IPR050957">
    <property type="entry name" value="BMP_lipoprotein"/>
</dbReference>
<dbReference type="GO" id="GO:0005886">
    <property type="term" value="C:plasma membrane"/>
    <property type="evidence" value="ECO:0007669"/>
    <property type="project" value="UniProtKB-SubCell"/>
</dbReference>
<keyword evidence="10" id="KW-1185">Reference proteome</keyword>
<evidence type="ECO:0000313" key="9">
    <source>
        <dbReference type="EMBL" id="MBB3932577.1"/>
    </source>
</evidence>
<evidence type="ECO:0000259" key="8">
    <source>
        <dbReference type="Pfam" id="PF02608"/>
    </source>
</evidence>
<comment type="similarity">
    <text evidence="2">Belongs to the BMP lipoprotein family.</text>
</comment>
<name>A0A840AU43_9HYPH</name>
<evidence type="ECO:0000256" key="4">
    <source>
        <dbReference type="ARBA" id="ARBA00022729"/>
    </source>
</evidence>
<dbReference type="PROSITE" id="PS51318">
    <property type="entry name" value="TAT"/>
    <property type="match status" value="1"/>
</dbReference>
<evidence type="ECO:0000256" key="5">
    <source>
        <dbReference type="ARBA" id="ARBA00023136"/>
    </source>
</evidence>
<dbReference type="RefSeq" id="WP_183400191.1">
    <property type="nucleotide sequence ID" value="NZ_JACIDS010000004.1"/>
</dbReference>
<dbReference type="SUPFAM" id="SSF53822">
    <property type="entry name" value="Periplasmic binding protein-like I"/>
    <property type="match status" value="1"/>
</dbReference>
<dbReference type="PANTHER" id="PTHR34296">
    <property type="entry name" value="TRANSCRIPTIONAL ACTIVATOR PROTEIN MED"/>
    <property type="match status" value="1"/>
</dbReference>
<reference evidence="9 10" key="1">
    <citation type="submission" date="2020-08" db="EMBL/GenBank/DDBJ databases">
        <title>Genomic Encyclopedia of Type Strains, Phase IV (KMG-IV): sequencing the most valuable type-strain genomes for metagenomic binning, comparative biology and taxonomic classification.</title>
        <authorList>
            <person name="Goeker M."/>
        </authorList>
    </citation>
    <scope>NUCLEOTIDE SEQUENCE [LARGE SCALE GENOMIC DNA]</scope>
    <source>
        <strain evidence="9 10">DSM 25966</strain>
    </source>
</reference>
<gene>
    <name evidence="9" type="ORF">GGR25_003635</name>
</gene>
<dbReference type="InterPro" id="IPR028082">
    <property type="entry name" value="Peripla_BP_I"/>
</dbReference>
<dbReference type="Pfam" id="PF02608">
    <property type="entry name" value="Bmp"/>
    <property type="match status" value="1"/>
</dbReference>
<sequence>MSNITRRGLATLLLGVSAVATLGFGILSGPAEAADKPKKVIFLVNGTLGDKSYFDLGAAGIQAIKAKYGDAVETKILEMGNDQTKWQPAFEDVSEQDWDLIFACTYEISDIIAEVAPNHPDKTYAVIDAVVPYSQGNLGNVYAVSFKQNEGSYLAGILAAGLLKDGTIPADQGTSIGFLGGMDIPGINDFLAGYIEGAQSVNPDIKVAISYAGTFDDAAKGKELALAQYRSGTAIGFNVAGQTGLGQLAAAKEVGKWALGVNSDQEAIFRDTDPAMADWVASSMVKKVDVSMLRAYDLYVEGKLPVGQVEAIGLAEDSVGLVETGNMAKLASPELKQKIAAAKAGIIDGSIKVTSGFNLDTDKLNALRDSVRP</sequence>
<dbReference type="AlphaFoldDB" id="A0A840AU43"/>
<feature type="domain" description="ABC transporter substrate-binding protein PnrA-like" evidence="8">
    <location>
        <begin position="39"/>
        <end position="332"/>
    </location>
</feature>
<dbReference type="Proteomes" id="UP000553963">
    <property type="component" value="Unassembled WGS sequence"/>
</dbReference>
<evidence type="ECO:0000313" key="10">
    <source>
        <dbReference type="Proteomes" id="UP000553963"/>
    </source>
</evidence>
<keyword evidence="5" id="KW-0472">Membrane</keyword>
<proteinExistence type="inferred from homology"/>
<keyword evidence="4 7" id="KW-0732">Signal</keyword>
<evidence type="ECO:0000256" key="2">
    <source>
        <dbReference type="ARBA" id="ARBA00008610"/>
    </source>
</evidence>
<keyword evidence="6" id="KW-0449">Lipoprotein</keyword>
<protein>
    <submittedName>
        <fullName evidence="9">Basic membrane protein A</fullName>
    </submittedName>
</protein>
<dbReference type="EMBL" id="JACIDS010000004">
    <property type="protein sequence ID" value="MBB3932577.1"/>
    <property type="molecule type" value="Genomic_DNA"/>
</dbReference>
<feature type="chain" id="PRO_5033010886" evidence="7">
    <location>
        <begin position="34"/>
        <end position="373"/>
    </location>
</feature>
<dbReference type="InterPro" id="IPR003760">
    <property type="entry name" value="PnrA-like"/>
</dbReference>
<dbReference type="CDD" id="cd19964">
    <property type="entry name" value="PBP1_BMP-like"/>
    <property type="match status" value="1"/>
</dbReference>